<feature type="domain" description="Single" evidence="4">
    <location>
        <begin position="41"/>
        <end position="106"/>
    </location>
</feature>
<accession>A0A0C9SER9</accession>
<keyword evidence="3" id="KW-0732">Signal</keyword>
<evidence type="ECO:0000256" key="3">
    <source>
        <dbReference type="SAM" id="SignalP"/>
    </source>
</evidence>
<evidence type="ECO:0000256" key="2">
    <source>
        <dbReference type="ARBA" id="ARBA00022525"/>
    </source>
</evidence>
<evidence type="ECO:0000256" key="1">
    <source>
        <dbReference type="ARBA" id="ARBA00004613"/>
    </source>
</evidence>
<proteinExistence type="evidence at transcript level"/>
<feature type="signal peptide" evidence="3">
    <location>
        <begin position="1"/>
        <end position="18"/>
    </location>
</feature>
<dbReference type="GO" id="GO:0005576">
    <property type="term" value="C:extracellular region"/>
    <property type="evidence" value="ECO:0007669"/>
    <property type="project" value="UniProtKB-SubCell"/>
</dbReference>
<sequence>MVKLVAVLFLFGADLALSGKDYNGARDQSLHVQVDDSVKECWYRGYNLTKNIPKHVETPCERWTCRYKNHYPRVVVDGCDPVIFSERYVEEVSQNPENVFPKCCGRKK</sequence>
<evidence type="ECO:0000313" key="5">
    <source>
        <dbReference type="EMBL" id="JAG91788.1"/>
    </source>
</evidence>
<feature type="chain" id="PRO_5002202842" description="Single domain-containing protein" evidence="3">
    <location>
        <begin position="19"/>
        <end position="108"/>
    </location>
</feature>
<keyword evidence="2" id="KW-0964">Secreted</keyword>
<organism evidence="5">
    <name type="scientific">Amblyomma americanum</name>
    <name type="common">Lone star tick</name>
    <dbReference type="NCBI Taxonomy" id="6943"/>
    <lineage>
        <taxon>Eukaryota</taxon>
        <taxon>Metazoa</taxon>
        <taxon>Ecdysozoa</taxon>
        <taxon>Arthropoda</taxon>
        <taxon>Chelicerata</taxon>
        <taxon>Arachnida</taxon>
        <taxon>Acari</taxon>
        <taxon>Parasitiformes</taxon>
        <taxon>Ixodida</taxon>
        <taxon>Ixodoidea</taxon>
        <taxon>Ixodidae</taxon>
        <taxon>Amblyomminae</taxon>
        <taxon>Amblyomma</taxon>
    </lineage>
</organism>
<comment type="subcellular location">
    <subcellularLocation>
        <location evidence="1">Secreted</location>
    </subcellularLocation>
</comment>
<dbReference type="EMBL" id="GBZX01000952">
    <property type="protein sequence ID" value="JAG91788.1"/>
    <property type="molecule type" value="mRNA"/>
</dbReference>
<protein>
    <recommendedName>
        <fullName evidence="4">Single domain-containing protein</fullName>
    </recommendedName>
</protein>
<reference evidence="5" key="1">
    <citation type="journal article" date="2015" name="PLoS ONE">
        <title>An Insight into the Sialome of the Lone Star Tick, Amblyomma americanum, with a Glimpse on Its Time Dependent Gene Expression.</title>
        <authorList>
            <person name="Karim S."/>
            <person name="Ribeiro J.M."/>
        </authorList>
    </citation>
    <scope>NUCLEOTIDE SEQUENCE</scope>
    <source>
        <tissue evidence="5">Salivary gland</tissue>
    </source>
</reference>
<name>A0A0C9SER9_AMBAM</name>
<dbReference type="InterPro" id="IPR029277">
    <property type="entry name" value="SVWC_dom"/>
</dbReference>
<dbReference type="AlphaFoldDB" id="A0A0C9SER9"/>
<dbReference type="Pfam" id="PF15430">
    <property type="entry name" value="SVWC"/>
    <property type="match status" value="1"/>
</dbReference>
<evidence type="ECO:0000259" key="4">
    <source>
        <dbReference type="Pfam" id="PF15430"/>
    </source>
</evidence>